<dbReference type="VEuPathDB" id="FungiDB:FUN_016720"/>
<dbReference type="AlphaFoldDB" id="A0A2N0NS03"/>
<dbReference type="VEuPathDB" id="FungiDB:RhiirFUN_011955"/>
<evidence type="ECO:0000313" key="2">
    <source>
        <dbReference type="Proteomes" id="UP000232722"/>
    </source>
</evidence>
<dbReference type="VEuPathDB" id="FungiDB:FUN_024863"/>
<organism evidence="1 2">
    <name type="scientific">Rhizophagus irregularis</name>
    <dbReference type="NCBI Taxonomy" id="588596"/>
    <lineage>
        <taxon>Eukaryota</taxon>
        <taxon>Fungi</taxon>
        <taxon>Fungi incertae sedis</taxon>
        <taxon>Mucoromycota</taxon>
        <taxon>Glomeromycotina</taxon>
        <taxon>Glomeromycetes</taxon>
        <taxon>Glomerales</taxon>
        <taxon>Glomeraceae</taxon>
        <taxon>Rhizophagus</taxon>
    </lineage>
</organism>
<dbReference type="Proteomes" id="UP000232722">
    <property type="component" value="Unassembled WGS sequence"/>
</dbReference>
<evidence type="ECO:0000313" key="1">
    <source>
        <dbReference type="EMBL" id="PKB97344.1"/>
    </source>
</evidence>
<gene>
    <name evidence="1" type="ORF">RhiirA5_433323</name>
</gene>
<dbReference type="VEuPathDB" id="FungiDB:RhiirA1_476691"/>
<dbReference type="VEuPathDB" id="FungiDB:RhiirA1_403387"/>
<dbReference type="GO" id="GO:0003676">
    <property type="term" value="F:nucleic acid binding"/>
    <property type="evidence" value="ECO:0007669"/>
    <property type="project" value="InterPro"/>
</dbReference>
<reference evidence="1 2" key="1">
    <citation type="submission" date="2016-04" db="EMBL/GenBank/DDBJ databases">
        <title>Genome analyses suggest a sexual origin of heterokaryosis in a supposedly ancient asexual fungus.</title>
        <authorList>
            <person name="Ropars J."/>
            <person name="Sedzielewska K."/>
            <person name="Noel J."/>
            <person name="Charron P."/>
            <person name="Farinelli L."/>
            <person name="Marton T."/>
            <person name="Kruger M."/>
            <person name="Pelin A."/>
            <person name="Brachmann A."/>
            <person name="Corradi N."/>
        </authorList>
    </citation>
    <scope>NUCLEOTIDE SEQUENCE [LARGE SCALE GENOMIC DNA]</scope>
    <source>
        <strain evidence="1 2">A5</strain>
    </source>
</reference>
<dbReference type="PROSITE" id="PS00116">
    <property type="entry name" value="DNA_POLYMERASE_B"/>
    <property type="match status" value="1"/>
</dbReference>
<comment type="caution">
    <text evidence="1">The sequence shown here is derived from an EMBL/GenBank/DDBJ whole genome shotgun (WGS) entry which is preliminary data.</text>
</comment>
<dbReference type="VEuPathDB" id="FungiDB:RhiirA1_405988"/>
<dbReference type="PANTHER" id="PTHR31511:SF12">
    <property type="entry name" value="RHO TERMINATION FACTOR N-TERMINAL DOMAIN-CONTAINING PROTEIN"/>
    <property type="match status" value="1"/>
</dbReference>
<dbReference type="GO" id="GO:0000166">
    <property type="term" value="F:nucleotide binding"/>
    <property type="evidence" value="ECO:0007669"/>
    <property type="project" value="InterPro"/>
</dbReference>
<dbReference type="VEuPathDB" id="FungiDB:RhiirFUN_012405"/>
<dbReference type="EMBL" id="LLXJ01003264">
    <property type="protein sequence ID" value="PKB97344.1"/>
    <property type="molecule type" value="Genomic_DNA"/>
</dbReference>
<protein>
    <recommendedName>
        <fullName evidence="3">DNA-directed DNA polymerase</fullName>
    </recommendedName>
</protein>
<dbReference type="SUPFAM" id="SSF56672">
    <property type="entry name" value="DNA/RNA polymerases"/>
    <property type="match status" value="1"/>
</dbReference>
<dbReference type="VEuPathDB" id="FungiDB:FUN_022871"/>
<evidence type="ECO:0008006" key="3">
    <source>
        <dbReference type="Google" id="ProtNLM"/>
    </source>
</evidence>
<dbReference type="InterPro" id="IPR017964">
    <property type="entry name" value="DNA-dir_DNA_pol_B_CS"/>
</dbReference>
<dbReference type="VEuPathDB" id="FungiDB:RhiirA1_403363"/>
<dbReference type="VEuPathDB" id="FungiDB:FUN_013110"/>
<reference evidence="1 2" key="2">
    <citation type="submission" date="2017-09" db="EMBL/GenBank/DDBJ databases">
        <title>Extensive intraspecific genome diversity in a model arbuscular mycorrhizal fungus.</title>
        <authorList>
            <person name="Chen E.C."/>
            <person name="Morin E."/>
            <person name="Beaudet D."/>
            <person name="Noel J."/>
            <person name="Ndikumana S."/>
            <person name="Charron P."/>
            <person name="St-Onge C."/>
            <person name="Giorgi J."/>
            <person name="Grigoriev I.V."/>
            <person name="Roux C."/>
            <person name="Martin F.M."/>
            <person name="Corradi N."/>
        </authorList>
    </citation>
    <scope>NUCLEOTIDE SEQUENCE [LARGE SCALE GENOMIC DNA]</scope>
    <source>
        <strain evidence="1 2">A5</strain>
    </source>
</reference>
<sequence length="1130" mass="131505">MQPNPYRIFWDLEMLTEKLTPEEKTKLTHTERIQKHRPCGYCYVVVRMDSSLNYEEDLSAPAEMIMAPGDLEAYKEATECWICKKPFIKPSQEVLQKFEEAKQKLLEANEWEASMEEDHPEKKKIQKEYKEALSALNRKVKDHDHINGNYRGSAHDSCNKKLRIGSFETKVPLICHNFWGYDSHPLMKVVSKFTADKLNCIPENIGKYKAMDVGQLRFLDSFQHMAMGLDKLVACLGENPEKFPLTVKHFTEKGYSMDKIKLLFRKGGPFLKLAPEVVQKLEEAKHNLLEIKEWETCMEKEHPKKKEAQKEYSKALSGINRKEKDHDHISGKFRGPAHDVCNKKLRIGSFETKVPLICHNFRGYDSHPLMKVVSKFTADKLNCIPENIGKYKAMDQTFEMKSFGEYHDLYLETDVLLLADVFMNYTIMCLQDDSLDPSHYVSAPGMFNDSLYKSSGAELKLMTDMDEYLMVEKGIRGGMTMASHRYAKANNLKCPDYDSSKPTTWILYEDMNALYSGAMTQYMPTEIIGKVGPEEVPDIQTIAPDAEIGYMPEVDLEVPAHLHNFFADYPLAPEKQIVPENWLSPYNERLVHDKAVGVENIQQVTKIHGALKIQQSPWMKEYIEENIRKRKIAKANGDEFGVMYYKLKNNAVFGKQMENVRKHMRVELLRTEEDKKIRRLASSPLFVGFKAFEGGITAVHMLKGTVTLNKPIYVGQAILDISKAMMYNFWYSYIKPRYEDKARLLYTDTDSLIMWIETEDIYKDRAERPDIFDLNYSGDLFLMKDETKGNPIGESVCLKPKMYSVLPAGHDPKTPETDADFEKELEEEEFRKSQGVKYWEKKHGIQKAKGVKKCVVKREFRHDKFLECLRNKKLTRHDMYGLRSYDHQIYLERVNKIGLNPYDNKRWILLDGIRTLPYGHWRIGLYKRLVASEIAPEEAEERAMKFFYHYSRNNTDMVDHKDIELAQIKVIKTALRKGKKYDNLAKNYGEYLKKLRAEKNPNDYIKTVAIKMFPSEEAYNLRLENYRSRYADKDLCASLEELYELYYHIAKEENRERSDEEIEQMLRAILDDIIEDANKNIKKVFLAGVAPEFRQEAYIIGLKLTLDRLAQELEFAQKDDCSSKPASPEQ</sequence>
<dbReference type="PANTHER" id="PTHR31511">
    <property type="entry name" value="PROTEIN CBG23764"/>
    <property type="match status" value="1"/>
</dbReference>
<dbReference type="VEuPathDB" id="FungiDB:RhiirA1_403364"/>
<dbReference type="InterPro" id="IPR023211">
    <property type="entry name" value="DNA_pol_palm_dom_sf"/>
</dbReference>
<proteinExistence type="predicted"/>
<name>A0A2N0NS03_9GLOM</name>
<dbReference type="Gene3D" id="3.90.1600.10">
    <property type="entry name" value="Palm domain of DNA polymerase"/>
    <property type="match status" value="1"/>
</dbReference>
<dbReference type="InterPro" id="IPR043502">
    <property type="entry name" value="DNA/RNA_pol_sf"/>
</dbReference>
<accession>A0A2N0NS03</accession>